<keyword evidence="2" id="KW-0732">Signal</keyword>
<feature type="domain" description="Pesticidal crystal protein Cry1Aa" evidence="3">
    <location>
        <begin position="461"/>
        <end position="521"/>
    </location>
</feature>
<feature type="domain" description="Pesticidal crystal protein Cry1Aa" evidence="3">
    <location>
        <begin position="335"/>
        <end position="394"/>
    </location>
</feature>
<proteinExistence type="predicted"/>
<accession>A0AA91V8T8</accession>
<dbReference type="NCBIfam" id="TIGR01451">
    <property type="entry name" value="B_ant_repeat"/>
    <property type="match status" value="1"/>
</dbReference>
<dbReference type="InterPro" id="IPR054544">
    <property type="entry name" value="Pest_crys_Cry1Aa_dom-IV"/>
</dbReference>
<evidence type="ECO:0000256" key="1">
    <source>
        <dbReference type="SAM" id="Coils"/>
    </source>
</evidence>
<gene>
    <name evidence="5" type="ORF">CON65_24460</name>
</gene>
<evidence type="ECO:0000259" key="4">
    <source>
        <dbReference type="Pfam" id="PF24346"/>
    </source>
</evidence>
<dbReference type="Gene3D" id="2.60.40.10">
    <property type="entry name" value="Immunoglobulins"/>
    <property type="match status" value="1"/>
</dbReference>
<keyword evidence="1" id="KW-0175">Coiled coil</keyword>
<dbReference type="EMBL" id="NVOR01000134">
    <property type="protein sequence ID" value="PED80105.1"/>
    <property type="molecule type" value="Genomic_DNA"/>
</dbReference>
<feature type="chain" id="PRO_5041745119" evidence="2">
    <location>
        <begin position="34"/>
        <end position="745"/>
    </location>
</feature>
<dbReference type="InterPro" id="IPR055354">
    <property type="entry name" value="DUF7507"/>
</dbReference>
<protein>
    <submittedName>
        <fullName evidence="5">Uncharacterized protein</fullName>
    </submittedName>
</protein>
<dbReference type="AlphaFoldDB" id="A0AA91V8T8"/>
<dbReference type="RefSeq" id="WP_097894957.1">
    <property type="nucleotide sequence ID" value="NZ_NVOR01000134.1"/>
</dbReference>
<feature type="domain" description="DUF7507" evidence="4">
    <location>
        <begin position="63"/>
        <end position="144"/>
    </location>
</feature>
<feature type="coiled-coil region" evidence="1">
    <location>
        <begin position="445"/>
        <end position="475"/>
    </location>
</feature>
<dbReference type="InterPro" id="IPR047589">
    <property type="entry name" value="DUF11_rpt"/>
</dbReference>
<name>A0AA91V8T8_9BACI</name>
<dbReference type="Pfam" id="PF18449">
    <property type="entry name" value="Endotoxin_C2"/>
    <property type="match status" value="4"/>
</dbReference>
<feature type="domain" description="Pesticidal crystal protein Cry1Aa" evidence="3">
    <location>
        <begin position="274"/>
        <end position="334"/>
    </location>
</feature>
<feature type="signal peptide" evidence="2">
    <location>
        <begin position="1"/>
        <end position="33"/>
    </location>
</feature>
<dbReference type="Pfam" id="PF24346">
    <property type="entry name" value="DUF7507"/>
    <property type="match status" value="2"/>
</dbReference>
<comment type="caution">
    <text evidence="5">The sequence shown here is derived from an EMBL/GenBank/DDBJ whole genome shotgun (WGS) entry which is preliminary data.</text>
</comment>
<organism evidence="5 6">
    <name type="scientific">Bacillus pseudomycoides</name>
    <dbReference type="NCBI Taxonomy" id="64104"/>
    <lineage>
        <taxon>Bacteria</taxon>
        <taxon>Bacillati</taxon>
        <taxon>Bacillota</taxon>
        <taxon>Bacilli</taxon>
        <taxon>Bacillales</taxon>
        <taxon>Bacillaceae</taxon>
        <taxon>Bacillus</taxon>
        <taxon>Bacillus cereus group</taxon>
    </lineage>
</organism>
<feature type="coiled-coil region" evidence="1">
    <location>
        <begin position="549"/>
        <end position="592"/>
    </location>
</feature>
<sequence>MQEPHKKKRGRKVATSLLCLSVLAAPIVPEASAAENTNAKTTMSSEEQIGQMILQVTPSNPTPMPGETITYQYKLTNATNKVITDVWIADWHVNMLQGYFDLGDDNAFGPGETVILTRKYTIPKDVPEGKTFRSIANVYGTADGKQIKTTAKTSITVDAVKPEISLHVSTNKEVVTPGEKITYTYKIKNTGNRDLTNVWGSDWHLGMYQEYADLGPDKILSPGEEATVQKEFVVPEDAEDRKLIYSVASYFGNYGDTQVKQDARVGITVSHDLITKAQKAVDSLFADKKHTTLQAHISQKEIDSAKEKVMQLPDAKHKHQLDKELEQAQSLLNSLNDARSTVSGLFADDSYSKLGEETTQQSITAAKEKVMKLPNNQNKTDLLNHIQNAERLLKEREATTLSNAQKAVDNLFLDKNHIALNNGITEKNIEEAKQKVQLVSDQKDKDALGKEIEKAQNLLNSLNEARNVVNKLFKDDYHTALNDNITQANIDSAKEKVDQLPSNNDKTSLVKEIEKAQNLFKAAQAFKLQDAQKAVNDLFTANDHKTLKADIKQANIDAAKAKVDQLINSSDKTTLLKEIEKAQQLFSELQTAQKLLETLFTNGIGSPVKPGITHSDIEKVKIELTKLPDSPGRTKLLSRIPVNFSNIIWYTKPFSSKDVTDTENITVSTLYRNNNRQPSIDFDFDYTLKDAQVTVSNRDVLETTIVPEQAEAGILNMKIKGRGTTKVTISSADGLYFKEITIKVI</sequence>
<dbReference type="Proteomes" id="UP000221020">
    <property type="component" value="Unassembled WGS sequence"/>
</dbReference>
<evidence type="ECO:0000313" key="6">
    <source>
        <dbReference type="Proteomes" id="UP000221020"/>
    </source>
</evidence>
<feature type="domain" description="DUF7507" evidence="4">
    <location>
        <begin position="162"/>
        <end position="254"/>
    </location>
</feature>
<dbReference type="InterPro" id="IPR013783">
    <property type="entry name" value="Ig-like_fold"/>
</dbReference>
<feature type="domain" description="Pesticidal crystal protein Cry1Aa" evidence="3">
    <location>
        <begin position="527"/>
        <end position="587"/>
    </location>
</feature>
<evidence type="ECO:0000256" key="2">
    <source>
        <dbReference type="SAM" id="SignalP"/>
    </source>
</evidence>
<evidence type="ECO:0000259" key="3">
    <source>
        <dbReference type="Pfam" id="PF18449"/>
    </source>
</evidence>
<evidence type="ECO:0000313" key="5">
    <source>
        <dbReference type="EMBL" id="PED80105.1"/>
    </source>
</evidence>
<reference evidence="5 6" key="1">
    <citation type="submission" date="2017-09" db="EMBL/GenBank/DDBJ databases">
        <title>Large-scale bioinformatics analysis of Bacillus genomes uncovers conserved roles of natural products in bacterial physiology.</title>
        <authorList>
            <consortium name="Agbiome Team Llc"/>
            <person name="Bleich R.M."/>
            <person name="Grubbs K.J."/>
            <person name="Santa Maria K.C."/>
            <person name="Allen S.E."/>
            <person name="Farag S."/>
            <person name="Shank E.A."/>
            <person name="Bowers A."/>
        </authorList>
    </citation>
    <scope>NUCLEOTIDE SEQUENCE [LARGE SCALE GENOMIC DNA]</scope>
    <source>
        <strain evidence="5 6">AFS092012</strain>
    </source>
</reference>